<proteinExistence type="predicted"/>
<name>A0ABV7D5P2_9PROT</name>
<evidence type="ECO:0000313" key="4">
    <source>
        <dbReference type="Proteomes" id="UP001595444"/>
    </source>
</evidence>
<dbReference type="InterPro" id="IPR045594">
    <property type="entry name" value="DUF6460"/>
</dbReference>
<sequence length="77" mass="8599">MAKLNLDFGTVVKLILWSTVVGALLYWLDISTGDIYGWIINKLAMIWGWLSGTGLKYMLLGATIVVPIFIISRLRKG</sequence>
<gene>
    <name evidence="3" type="ORF">ACFOKA_08955</name>
</gene>
<reference evidence="4" key="1">
    <citation type="journal article" date="2019" name="Int. J. Syst. Evol. Microbiol.">
        <title>The Global Catalogue of Microorganisms (GCM) 10K type strain sequencing project: providing services to taxonomists for standard genome sequencing and annotation.</title>
        <authorList>
            <consortium name="The Broad Institute Genomics Platform"/>
            <consortium name="The Broad Institute Genome Sequencing Center for Infectious Disease"/>
            <person name="Wu L."/>
            <person name="Ma J."/>
        </authorList>
    </citation>
    <scope>NUCLEOTIDE SEQUENCE [LARGE SCALE GENOMIC DNA]</scope>
    <source>
        <strain evidence="4">KCTC 62164</strain>
    </source>
</reference>
<dbReference type="Pfam" id="PF20061">
    <property type="entry name" value="DUF6460"/>
    <property type="match status" value="1"/>
</dbReference>
<evidence type="ECO:0000256" key="1">
    <source>
        <dbReference type="SAM" id="Phobius"/>
    </source>
</evidence>
<keyword evidence="1" id="KW-0812">Transmembrane</keyword>
<evidence type="ECO:0000313" key="3">
    <source>
        <dbReference type="EMBL" id="MFC3052034.1"/>
    </source>
</evidence>
<keyword evidence="1" id="KW-1133">Transmembrane helix</keyword>
<dbReference type="Proteomes" id="UP001595444">
    <property type="component" value="Unassembled WGS sequence"/>
</dbReference>
<keyword evidence="4" id="KW-1185">Reference proteome</keyword>
<keyword evidence="1" id="KW-0472">Membrane</keyword>
<protein>
    <submittedName>
        <fullName evidence="3">DUF6460 domain-containing protein</fullName>
    </submittedName>
</protein>
<feature type="transmembrane region" description="Helical" evidence="1">
    <location>
        <begin position="6"/>
        <end position="28"/>
    </location>
</feature>
<comment type="caution">
    <text evidence="3">The sequence shown here is derived from an EMBL/GenBank/DDBJ whole genome shotgun (WGS) entry which is preliminary data.</text>
</comment>
<feature type="transmembrane region" description="Helical" evidence="1">
    <location>
        <begin position="57"/>
        <end position="74"/>
    </location>
</feature>
<organism evidence="3 4">
    <name type="scientific">Kordiimonas pumila</name>
    <dbReference type="NCBI Taxonomy" id="2161677"/>
    <lineage>
        <taxon>Bacteria</taxon>
        <taxon>Pseudomonadati</taxon>
        <taxon>Pseudomonadota</taxon>
        <taxon>Alphaproteobacteria</taxon>
        <taxon>Kordiimonadales</taxon>
        <taxon>Kordiimonadaceae</taxon>
        <taxon>Kordiimonas</taxon>
    </lineage>
</organism>
<dbReference type="EMBL" id="JBHRSL010000007">
    <property type="protein sequence ID" value="MFC3052034.1"/>
    <property type="molecule type" value="Genomic_DNA"/>
</dbReference>
<dbReference type="RefSeq" id="WP_194214663.1">
    <property type="nucleotide sequence ID" value="NZ_CP061205.1"/>
</dbReference>
<feature type="domain" description="DUF6460" evidence="2">
    <location>
        <begin position="54"/>
        <end position="75"/>
    </location>
</feature>
<evidence type="ECO:0000259" key="2">
    <source>
        <dbReference type="Pfam" id="PF20061"/>
    </source>
</evidence>
<accession>A0ABV7D5P2</accession>